<protein>
    <submittedName>
        <fullName evidence="5">136_t:CDS:1</fullName>
    </submittedName>
</protein>
<reference evidence="5 6" key="1">
    <citation type="submission" date="2021-06" db="EMBL/GenBank/DDBJ databases">
        <authorList>
            <person name="Kallberg Y."/>
            <person name="Tangrot J."/>
            <person name="Rosling A."/>
        </authorList>
    </citation>
    <scope>NUCLEOTIDE SEQUENCE [LARGE SCALE GENOMIC DNA]</scope>
    <source>
        <strain evidence="5 6">120-4 pot B 10/14</strain>
    </source>
</reference>
<keyword evidence="6" id="KW-1185">Reference proteome</keyword>
<evidence type="ECO:0000256" key="3">
    <source>
        <dbReference type="ARBA" id="ARBA00022525"/>
    </source>
</evidence>
<keyword evidence="3" id="KW-0964">Secreted</keyword>
<dbReference type="InterPro" id="IPR045379">
    <property type="entry name" value="Crinkler_N"/>
</dbReference>
<evidence type="ECO:0000313" key="6">
    <source>
        <dbReference type="Proteomes" id="UP000789901"/>
    </source>
</evidence>
<evidence type="ECO:0000256" key="2">
    <source>
        <dbReference type="ARBA" id="ARBA00004613"/>
    </source>
</evidence>
<organism evidence="5 6">
    <name type="scientific">Gigaspora margarita</name>
    <dbReference type="NCBI Taxonomy" id="4874"/>
    <lineage>
        <taxon>Eukaryota</taxon>
        <taxon>Fungi</taxon>
        <taxon>Fungi incertae sedis</taxon>
        <taxon>Mucoromycota</taxon>
        <taxon>Glomeromycotina</taxon>
        <taxon>Glomeromycetes</taxon>
        <taxon>Diversisporales</taxon>
        <taxon>Gigasporaceae</taxon>
        <taxon>Gigaspora</taxon>
    </lineage>
</organism>
<sequence length="139" mass="16476">MSTNDNTTPTLNCFVHKETINDIFPVVVDNTMDVEKLRNEIKRVRPNLSQINFDLYEAHDFTPNYRIVNNVNSKDIPDEESVFMDPIEKISKYFPHLKLGIPKPSPQPLDDEFKRAWRYRTYLQCFFIRNDRITGKFFG</sequence>
<dbReference type="EMBL" id="CAJVQB010030045">
    <property type="protein sequence ID" value="CAG8814976.1"/>
    <property type="molecule type" value="Genomic_DNA"/>
</dbReference>
<dbReference type="Proteomes" id="UP000789901">
    <property type="component" value="Unassembled WGS sequence"/>
</dbReference>
<name>A0ABN7W3U0_GIGMA</name>
<evidence type="ECO:0000256" key="1">
    <source>
        <dbReference type="ARBA" id="ARBA00004340"/>
    </source>
</evidence>
<evidence type="ECO:0000313" key="5">
    <source>
        <dbReference type="EMBL" id="CAG8814976.1"/>
    </source>
</evidence>
<accession>A0ABN7W3U0</accession>
<evidence type="ECO:0000259" key="4">
    <source>
        <dbReference type="Pfam" id="PF20147"/>
    </source>
</evidence>
<proteinExistence type="predicted"/>
<comment type="subcellular location">
    <subcellularLocation>
        <location evidence="1">Host cell</location>
    </subcellularLocation>
    <subcellularLocation>
        <location evidence="2">Secreted</location>
    </subcellularLocation>
</comment>
<gene>
    <name evidence="5" type="ORF">GMARGA_LOCUS26173</name>
</gene>
<dbReference type="Pfam" id="PF20147">
    <property type="entry name" value="Crinkler"/>
    <property type="match status" value="1"/>
</dbReference>
<comment type="caution">
    <text evidence="5">The sequence shown here is derived from an EMBL/GenBank/DDBJ whole genome shotgun (WGS) entry which is preliminary data.</text>
</comment>
<feature type="domain" description="Crinkler effector protein N-terminal" evidence="4">
    <location>
        <begin position="10"/>
        <end position="96"/>
    </location>
</feature>